<reference evidence="16" key="1">
    <citation type="submission" date="2020-05" db="EMBL/GenBank/DDBJ databases">
        <authorList>
            <person name="Chiriac C."/>
            <person name="Salcher M."/>
            <person name="Ghai R."/>
            <person name="Kavagutti S V."/>
        </authorList>
    </citation>
    <scope>NUCLEOTIDE SEQUENCE</scope>
</reference>
<evidence type="ECO:0000256" key="7">
    <source>
        <dbReference type="ARBA" id="ARBA00022840"/>
    </source>
</evidence>
<protein>
    <recommendedName>
        <fullName evidence="12">DNA 3'-5' helicase</fullName>
        <ecNumber evidence="12">5.6.2.4</ecNumber>
    </recommendedName>
</protein>
<evidence type="ECO:0000256" key="8">
    <source>
        <dbReference type="ARBA" id="ARBA00023125"/>
    </source>
</evidence>
<dbReference type="PROSITE" id="PS51198">
    <property type="entry name" value="UVRD_HELICASE_ATP_BIND"/>
    <property type="match status" value="1"/>
</dbReference>
<dbReference type="GO" id="GO:0043138">
    <property type="term" value="F:3'-5' DNA helicase activity"/>
    <property type="evidence" value="ECO:0007669"/>
    <property type="project" value="UniProtKB-EC"/>
</dbReference>
<keyword evidence="10" id="KW-0413">Isomerase</keyword>
<evidence type="ECO:0000313" key="16">
    <source>
        <dbReference type="EMBL" id="CAB4937289.1"/>
    </source>
</evidence>
<dbReference type="SUPFAM" id="SSF52540">
    <property type="entry name" value="P-loop containing nucleoside triphosphate hydrolases"/>
    <property type="match status" value="1"/>
</dbReference>
<keyword evidence="8" id="KW-0238">DNA-binding</keyword>
<dbReference type="Pfam" id="PF12705">
    <property type="entry name" value="PDDEXK_1"/>
    <property type="match status" value="1"/>
</dbReference>
<keyword evidence="1" id="KW-0540">Nuclease</keyword>
<dbReference type="InterPro" id="IPR011335">
    <property type="entry name" value="Restrct_endonuc-II-like"/>
</dbReference>
<dbReference type="InterPro" id="IPR038726">
    <property type="entry name" value="PDDEXK_AddAB-type"/>
</dbReference>
<feature type="domain" description="UvrD-like helicase ATP-binding" evidence="14">
    <location>
        <begin position="22"/>
        <end position="334"/>
    </location>
</feature>
<evidence type="ECO:0000256" key="6">
    <source>
        <dbReference type="ARBA" id="ARBA00022839"/>
    </source>
</evidence>
<dbReference type="Pfam" id="PF00580">
    <property type="entry name" value="UvrD-helicase"/>
    <property type="match status" value="1"/>
</dbReference>
<dbReference type="GO" id="GO:0005829">
    <property type="term" value="C:cytosol"/>
    <property type="evidence" value="ECO:0007669"/>
    <property type="project" value="TreeGrafter"/>
</dbReference>
<dbReference type="Gene3D" id="1.10.486.10">
    <property type="entry name" value="PCRA, domain 4"/>
    <property type="match status" value="1"/>
</dbReference>
<evidence type="ECO:0000259" key="15">
    <source>
        <dbReference type="PROSITE" id="PS51217"/>
    </source>
</evidence>
<dbReference type="PANTHER" id="PTHR11070">
    <property type="entry name" value="UVRD / RECB / PCRA DNA HELICASE FAMILY MEMBER"/>
    <property type="match status" value="1"/>
</dbReference>
<keyword evidence="9" id="KW-0234">DNA repair</keyword>
<evidence type="ECO:0000259" key="14">
    <source>
        <dbReference type="PROSITE" id="PS51198"/>
    </source>
</evidence>
<dbReference type="PROSITE" id="PS51217">
    <property type="entry name" value="UVRD_HELICASE_CTER"/>
    <property type="match status" value="1"/>
</dbReference>
<gene>
    <name evidence="16" type="ORF">UFOPK3674_01570</name>
</gene>
<dbReference type="InterPro" id="IPR027417">
    <property type="entry name" value="P-loop_NTPase"/>
</dbReference>
<comment type="catalytic activity">
    <reaction evidence="13">
        <text>ATP + H2O = ADP + phosphate + H(+)</text>
        <dbReference type="Rhea" id="RHEA:13065"/>
        <dbReference type="ChEBI" id="CHEBI:15377"/>
        <dbReference type="ChEBI" id="CHEBI:15378"/>
        <dbReference type="ChEBI" id="CHEBI:30616"/>
        <dbReference type="ChEBI" id="CHEBI:43474"/>
        <dbReference type="ChEBI" id="CHEBI:456216"/>
        <dbReference type="EC" id="5.6.2.4"/>
    </reaction>
</comment>
<organism evidence="16">
    <name type="scientific">freshwater metagenome</name>
    <dbReference type="NCBI Taxonomy" id="449393"/>
    <lineage>
        <taxon>unclassified sequences</taxon>
        <taxon>metagenomes</taxon>
        <taxon>ecological metagenomes</taxon>
    </lineage>
</organism>
<keyword evidence="6" id="KW-0269">Exonuclease</keyword>
<dbReference type="EMBL" id="CAFBMX010000007">
    <property type="protein sequence ID" value="CAB4937289.1"/>
    <property type="molecule type" value="Genomic_DNA"/>
</dbReference>
<evidence type="ECO:0000256" key="9">
    <source>
        <dbReference type="ARBA" id="ARBA00023204"/>
    </source>
</evidence>
<dbReference type="GO" id="GO:0005524">
    <property type="term" value="F:ATP binding"/>
    <property type="evidence" value="ECO:0007669"/>
    <property type="project" value="UniProtKB-KW"/>
</dbReference>
<evidence type="ECO:0000256" key="4">
    <source>
        <dbReference type="ARBA" id="ARBA00022801"/>
    </source>
</evidence>
<keyword evidence="3" id="KW-0227">DNA damage</keyword>
<evidence type="ECO:0000256" key="10">
    <source>
        <dbReference type="ARBA" id="ARBA00023235"/>
    </source>
</evidence>
<evidence type="ECO:0000256" key="11">
    <source>
        <dbReference type="ARBA" id="ARBA00034617"/>
    </source>
</evidence>
<dbReference type="InterPro" id="IPR014016">
    <property type="entry name" value="UvrD-like_ATP-bd"/>
</dbReference>
<dbReference type="EC" id="5.6.2.4" evidence="12"/>
<dbReference type="AlphaFoldDB" id="A0A6J7J2E8"/>
<evidence type="ECO:0000256" key="12">
    <source>
        <dbReference type="ARBA" id="ARBA00034808"/>
    </source>
</evidence>
<dbReference type="GO" id="GO:0033202">
    <property type="term" value="C:DNA helicase complex"/>
    <property type="evidence" value="ECO:0007669"/>
    <property type="project" value="TreeGrafter"/>
</dbReference>
<feature type="domain" description="UvrD-like helicase C-terminal" evidence="15">
    <location>
        <begin position="335"/>
        <end position="647"/>
    </location>
</feature>
<dbReference type="InterPro" id="IPR014017">
    <property type="entry name" value="DNA_helicase_UvrD-like_C"/>
</dbReference>
<dbReference type="Gene3D" id="3.40.50.300">
    <property type="entry name" value="P-loop containing nucleotide triphosphate hydrolases"/>
    <property type="match status" value="4"/>
</dbReference>
<keyword evidence="2" id="KW-0547">Nucleotide-binding</keyword>
<evidence type="ECO:0000256" key="5">
    <source>
        <dbReference type="ARBA" id="ARBA00022806"/>
    </source>
</evidence>
<evidence type="ECO:0000256" key="1">
    <source>
        <dbReference type="ARBA" id="ARBA00022722"/>
    </source>
</evidence>
<sequence length="1079" mass="114893">MSPLDRSLLEAADGAVLGRGGTRLRPEQAAVVLDRDGPLMVAANAGSGKTTVLVERFVRHVVEDGIDPRSILTITFTRRAAGELRHRIRERLLELGCDAQARRLEGAWISTIDGFCSRVLRSHAVLAGLDPRADILAPAELELLAQAAWEEALGGLMGEPGVLDLLDRLGYEDLFGLVRGLHDELRSAGEREPRLPLPEPAGDADRLLQPALVGLDALLAAFATAFAGQKQACHGLDYPDLAVGTRDLFLNHPAVAQGYAERLERVMVDEFQDTNRLQVELFAALGQPQVFFVGDRLQSIYGFRHADVGGFEREWERFGAEGRARELTTNFRSRPEILELINAAFGAAHDRYTALTPGRESAGHGAVEVLLSDAKAWSKVPADDPLMLGVAADMPPRGITAVRLEARLVAQRIAELVAAGRAPGEIVVLLRATTHMATFERAIELAGVPAIAVAGTGWWDRREVHDVLNLVSVVANPRDESAVLGVLAGPVARLSSDDLALLALERRARRIALWDAVACVAIGDHDGLLSRVSETARVHLTSLHALVQRERDGAVWSAPAELIERLVADTGFDVHILRGPDGARRMANVRKLARIADDFGGRTGGDLRAFIDHVAVERGTARRTPDAPLDAGDDDVVRVMTVHGAKGLEFPVVVFADVGRQGQGGAGPVLVRDGKVGLKLRRADGEDADVGFAYDELAAEHETREVEEERRIAHVAVTRAEELLIISGTFDGEKGWGDAGLRKPALAWMGPGIFGDGTPRSGRHTVGDVPVTVTVSEPLSGALRIAPAPPIPPPTPADPAPDVPHAALVAPPAPPATLSYSSLSDYRRCAYGWYLRRTLGLPRIEPPKGGAGTLARRRGTIAHGVLERADLTPRAPAPTPQDVISAAQAAGVALDGIDVDEQLKLAATFLGGSLRTRAAAGTRLRREARFAVELAAAGPQAPLLGGFIDLIVDEPGGGALVIDYKTDHVAADSDLEGLVARDYADQRALYALAALRGGAQTVEVVHLYLEHGGAASATYAAADIPALEERLAASARPLLAGEFPVAAEPHAALCGECPGRLGLCSWGQDMTSRPAPVRR</sequence>
<accession>A0A6J7J2E8</accession>
<dbReference type="Gene3D" id="3.90.320.10">
    <property type="match status" value="1"/>
</dbReference>
<dbReference type="Pfam" id="PF13361">
    <property type="entry name" value="UvrD_C"/>
    <property type="match status" value="1"/>
</dbReference>
<name>A0A6J7J2E8_9ZZZZ</name>
<evidence type="ECO:0000256" key="13">
    <source>
        <dbReference type="ARBA" id="ARBA00048988"/>
    </source>
</evidence>
<dbReference type="GO" id="GO:0003677">
    <property type="term" value="F:DNA binding"/>
    <property type="evidence" value="ECO:0007669"/>
    <property type="project" value="UniProtKB-KW"/>
</dbReference>
<dbReference type="InterPro" id="IPR011604">
    <property type="entry name" value="PDDEXK-like_dom_sf"/>
</dbReference>
<proteinExistence type="predicted"/>
<dbReference type="InterPro" id="IPR000212">
    <property type="entry name" value="DNA_helicase_UvrD/REP"/>
</dbReference>
<dbReference type="PANTHER" id="PTHR11070:SF55">
    <property type="entry name" value="DNA 3'-5' HELICASE"/>
    <property type="match status" value="1"/>
</dbReference>
<keyword evidence="4" id="KW-0378">Hydrolase</keyword>
<comment type="catalytic activity">
    <reaction evidence="11">
        <text>Couples ATP hydrolysis with the unwinding of duplex DNA by translocating in the 3'-5' direction.</text>
        <dbReference type="EC" id="5.6.2.4"/>
    </reaction>
</comment>
<keyword evidence="5" id="KW-0347">Helicase</keyword>
<dbReference type="CDD" id="cd17932">
    <property type="entry name" value="DEXQc_UvrD"/>
    <property type="match status" value="1"/>
</dbReference>
<dbReference type="GO" id="GO:0004527">
    <property type="term" value="F:exonuclease activity"/>
    <property type="evidence" value="ECO:0007669"/>
    <property type="project" value="UniProtKB-KW"/>
</dbReference>
<evidence type="ECO:0000256" key="2">
    <source>
        <dbReference type="ARBA" id="ARBA00022741"/>
    </source>
</evidence>
<dbReference type="SUPFAM" id="SSF52980">
    <property type="entry name" value="Restriction endonuclease-like"/>
    <property type="match status" value="1"/>
</dbReference>
<keyword evidence="7" id="KW-0067">ATP-binding</keyword>
<evidence type="ECO:0000256" key="3">
    <source>
        <dbReference type="ARBA" id="ARBA00022763"/>
    </source>
</evidence>
<dbReference type="GO" id="GO:0000725">
    <property type="term" value="P:recombinational repair"/>
    <property type="evidence" value="ECO:0007669"/>
    <property type="project" value="TreeGrafter"/>
</dbReference>